<evidence type="ECO:0000313" key="1">
    <source>
        <dbReference type="EMBL" id="KKK63208.1"/>
    </source>
</evidence>
<protein>
    <submittedName>
        <fullName evidence="1">Uncharacterized protein</fullName>
    </submittedName>
</protein>
<gene>
    <name evidence="1" type="ORF">LCGC14_2996570</name>
</gene>
<dbReference type="EMBL" id="LAZR01061621">
    <property type="protein sequence ID" value="KKK63208.1"/>
    <property type="molecule type" value="Genomic_DNA"/>
</dbReference>
<dbReference type="AlphaFoldDB" id="A0A0F8X2Q4"/>
<proteinExistence type="predicted"/>
<accession>A0A0F8X2Q4</accession>
<organism evidence="1">
    <name type="scientific">marine sediment metagenome</name>
    <dbReference type="NCBI Taxonomy" id="412755"/>
    <lineage>
        <taxon>unclassified sequences</taxon>
        <taxon>metagenomes</taxon>
        <taxon>ecological metagenomes</taxon>
    </lineage>
</organism>
<name>A0A0F8X2Q4_9ZZZZ</name>
<sequence>MSGAEGAKPVKIYIQNASGGWDAWDGAITTGDIEIGAVEIKDHDGTDRLEITSDNAARIDPVSVADNPESFEDTSFVTGDSPVTLDLNTALGRNATKGYIINDGAGNFTVAFSTNGTDFGDVITIKENEKITFSKISVDSLKITWKAKFDVKFKISI</sequence>
<reference evidence="1" key="1">
    <citation type="journal article" date="2015" name="Nature">
        <title>Complex archaea that bridge the gap between prokaryotes and eukaryotes.</title>
        <authorList>
            <person name="Spang A."/>
            <person name="Saw J.H."/>
            <person name="Jorgensen S.L."/>
            <person name="Zaremba-Niedzwiedzka K."/>
            <person name="Martijn J."/>
            <person name="Lind A.E."/>
            <person name="van Eijk R."/>
            <person name="Schleper C."/>
            <person name="Guy L."/>
            <person name="Ettema T.J."/>
        </authorList>
    </citation>
    <scope>NUCLEOTIDE SEQUENCE</scope>
</reference>
<comment type="caution">
    <text evidence="1">The sequence shown here is derived from an EMBL/GenBank/DDBJ whole genome shotgun (WGS) entry which is preliminary data.</text>
</comment>
<feature type="non-terminal residue" evidence="1">
    <location>
        <position position="157"/>
    </location>
</feature>